<organism evidence="1 2">
    <name type="scientific">Nitrosovibrio tenuis</name>
    <dbReference type="NCBI Taxonomy" id="1233"/>
    <lineage>
        <taxon>Bacteria</taxon>
        <taxon>Pseudomonadati</taxon>
        <taxon>Pseudomonadota</taxon>
        <taxon>Betaproteobacteria</taxon>
        <taxon>Nitrosomonadales</taxon>
        <taxon>Nitrosomonadaceae</taxon>
        <taxon>Nitrosovibrio</taxon>
    </lineage>
</organism>
<gene>
    <name evidence="1" type="ORF">SAMN05216387_104214</name>
</gene>
<reference evidence="1 2" key="1">
    <citation type="submission" date="2016-10" db="EMBL/GenBank/DDBJ databases">
        <authorList>
            <person name="de Groot N.N."/>
        </authorList>
    </citation>
    <scope>NUCLEOTIDE SEQUENCE [LARGE SCALE GENOMIC DNA]</scope>
    <source>
        <strain evidence="1 2">Nv1</strain>
    </source>
</reference>
<dbReference type="EMBL" id="FOBH01000004">
    <property type="protein sequence ID" value="SEL04530.1"/>
    <property type="molecule type" value="Genomic_DNA"/>
</dbReference>
<protein>
    <recommendedName>
        <fullName evidence="3">DUF2795 domain-containing protein</fullName>
    </recommendedName>
</protein>
<dbReference type="RefSeq" id="WP_090828429.1">
    <property type="nucleotide sequence ID" value="NZ_FOBH01000004.1"/>
</dbReference>
<dbReference type="STRING" id="1233.SAMN05216387_104214"/>
<dbReference type="OrthoDB" id="6161020at2"/>
<dbReference type="Pfam" id="PF11387">
    <property type="entry name" value="DUF2795"/>
    <property type="match status" value="1"/>
</dbReference>
<keyword evidence="2" id="KW-1185">Reference proteome</keyword>
<dbReference type="AlphaFoldDB" id="A0A1H7LZT2"/>
<evidence type="ECO:0000313" key="2">
    <source>
        <dbReference type="Proteomes" id="UP000198620"/>
    </source>
</evidence>
<proteinExistence type="predicted"/>
<accession>A0A1H7LZT2</accession>
<name>A0A1H7LZT2_9PROT</name>
<dbReference type="InterPro" id="IPR021527">
    <property type="entry name" value="DUF2795"/>
</dbReference>
<sequence>MAKVNPIQVQKFLSGMHYPANKDEIVDHAKSRGADDNIMKTLQHLPDESFETPADVSKAIGQLNR</sequence>
<evidence type="ECO:0008006" key="3">
    <source>
        <dbReference type="Google" id="ProtNLM"/>
    </source>
</evidence>
<evidence type="ECO:0000313" key="1">
    <source>
        <dbReference type="EMBL" id="SEL04530.1"/>
    </source>
</evidence>
<dbReference type="Proteomes" id="UP000198620">
    <property type="component" value="Unassembled WGS sequence"/>
</dbReference>